<dbReference type="Proteomes" id="UP000826234">
    <property type="component" value="Unassembled WGS sequence"/>
</dbReference>
<protein>
    <recommendedName>
        <fullName evidence="7">Receptor ligand binding region domain-containing protein</fullName>
    </recommendedName>
</protein>
<feature type="domain" description="Receptor ligand binding region" evidence="7">
    <location>
        <begin position="73"/>
        <end position="462"/>
    </location>
</feature>
<evidence type="ECO:0000256" key="5">
    <source>
        <dbReference type="ARBA" id="ARBA00023170"/>
    </source>
</evidence>
<dbReference type="PANTHER" id="PTHR24061">
    <property type="entry name" value="CALCIUM-SENSING RECEPTOR-RELATED"/>
    <property type="match status" value="1"/>
</dbReference>
<comment type="subcellular location">
    <subcellularLocation>
        <location evidence="1">Membrane</location>
        <topology evidence="1">Multi-pass membrane protein</topology>
    </subcellularLocation>
</comment>
<accession>A0ABQ7TLS9</accession>
<evidence type="ECO:0000256" key="4">
    <source>
        <dbReference type="ARBA" id="ARBA00023136"/>
    </source>
</evidence>
<keyword evidence="4" id="KW-0472">Membrane</keyword>
<name>A0ABQ7TLS9_PHRPL</name>
<reference evidence="8 9" key="1">
    <citation type="journal article" date="2022" name="Gigascience">
        <title>A chromosome-level genome assembly and annotation of the desert horned lizard, Phrynosoma platyrhinos, provides insight into chromosomal rearrangements among reptiles.</title>
        <authorList>
            <person name="Koochekian N."/>
            <person name="Ascanio A."/>
            <person name="Farleigh K."/>
            <person name="Card D.C."/>
            <person name="Schield D.R."/>
            <person name="Castoe T.A."/>
            <person name="Jezkova T."/>
        </authorList>
    </citation>
    <scope>NUCLEOTIDE SEQUENCE [LARGE SCALE GENOMIC DNA]</scope>
    <source>
        <strain evidence="8">NK-2021</strain>
    </source>
</reference>
<evidence type="ECO:0000256" key="6">
    <source>
        <dbReference type="ARBA" id="ARBA00023180"/>
    </source>
</evidence>
<dbReference type="PRINTS" id="PR00248">
    <property type="entry name" value="GPCRMGR"/>
</dbReference>
<evidence type="ECO:0000256" key="1">
    <source>
        <dbReference type="ARBA" id="ARBA00004141"/>
    </source>
</evidence>
<organism evidence="8 9">
    <name type="scientific">Phrynosoma platyrhinos</name>
    <name type="common">Desert horned lizard</name>
    <dbReference type="NCBI Taxonomy" id="52577"/>
    <lineage>
        <taxon>Eukaryota</taxon>
        <taxon>Metazoa</taxon>
        <taxon>Chordata</taxon>
        <taxon>Craniata</taxon>
        <taxon>Vertebrata</taxon>
        <taxon>Euteleostomi</taxon>
        <taxon>Lepidosauria</taxon>
        <taxon>Squamata</taxon>
        <taxon>Bifurcata</taxon>
        <taxon>Unidentata</taxon>
        <taxon>Episquamata</taxon>
        <taxon>Toxicofera</taxon>
        <taxon>Iguania</taxon>
        <taxon>Phrynosomatidae</taxon>
        <taxon>Phrynosomatinae</taxon>
        <taxon>Phrynosoma</taxon>
    </lineage>
</organism>
<feature type="domain" description="Receptor ligand binding region" evidence="7">
    <location>
        <begin position="765"/>
        <end position="1017"/>
    </location>
</feature>
<evidence type="ECO:0000313" key="8">
    <source>
        <dbReference type="EMBL" id="KAH0630469.1"/>
    </source>
</evidence>
<dbReference type="EMBL" id="JAIPUX010000439">
    <property type="protein sequence ID" value="KAH0630469.1"/>
    <property type="molecule type" value="Genomic_DNA"/>
</dbReference>
<comment type="caution">
    <text evidence="8">The sequence shown here is derived from an EMBL/GenBank/DDBJ whole genome shotgun (WGS) entry which is preliminary data.</text>
</comment>
<dbReference type="InterPro" id="IPR000068">
    <property type="entry name" value="GPCR_3_Ca_sens_rcpt-rel"/>
</dbReference>
<keyword evidence="5" id="KW-0675">Receptor</keyword>
<dbReference type="InterPro" id="IPR028082">
    <property type="entry name" value="Peripla_BP_I"/>
</dbReference>
<dbReference type="InterPro" id="IPR000337">
    <property type="entry name" value="GPCR_3"/>
</dbReference>
<proteinExistence type="predicted"/>
<evidence type="ECO:0000259" key="7">
    <source>
        <dbReference type="Pfam" id="PF01094"/>
    </source>
</evidence>
<evidence type="ECO:0000256" key="3">
    <source>
        <dbReference type="ARBA" id="ARBA00022989"/>
    </source>
</evidence>
<dbReference type="PANTHER" id="PTHR24061:SF599">
    <property type="entry name" value="G-PROTEIN COUPLED RECEPTORS FAMILY 3 PROFILE DOMAIN-CONTAINING PROTEIN"/>
    <property type="match status" value="1"/>
</dbReference>
<dbReference type="SUPFAM" id="SSF53822">
    <property type="entry name" value="Periplasmic binding protein-like I"/>
    <property type="match status" value="3"/>
</dbReference>
<dbReference type="Gene3D" id="3.40.50.2300">
    <property type="match status" value="4"/>
</dbReference>
<evidence type="ECO:0000313" key="9">
    <source>
        <dbReference type="Proteomes" id="UP000826234"/>
    </source>
</evidence>
<gene>
    <name evidence="8" type="ORF">JD844_013518</name>
</gene>
<keyword evidence="2" id="KW-0812">Transmembrane</keyword>
<keyword evidence="6" id="KW-0325">Glycoprotein</keyword>
<evidence type="ECO:0000256" key="2">
    <source>
        <dbReference type="ARBA" id="ARBA00022692"/>
    </source>
</evidence>
<dbReference type="Pfam" id="PF01094">
    <property type="entry name" value="ANF_receptor"/>
    <property type="match status" value="2"/>
</dbReference>
<dbReference type="InterPro" id="IPR001828">
    <property type="entry name" value="ANF_lig-bd_rcpt"/>
</dbReference>
<keyword evidence="9" id="KW-1185">Reference proteome</keyword>
<keyword evidence="3" id="KW-1133">Transmembrane helix</keyword>
<sequence length="1085" mass="124508">MIQAFCGAIKAKCSFNIISDRQVPFNYYKPGDHLISGVISTTNTIATAYAFVKPPKTYFQSIKGIKFGQILPFLFTIHEINKNPRLLPNITLGYNIYENYFSERITYEAIIDLLSFDQKNLPNYKCGRQNSLWAVLEGTNSEISSQISTMLSTYKIPQVNYGFLNQVPKDKHQFPFFYRMVPNPPFLGITKLLLHFRWTWIGLIAPDNDSGGTFMSTFATLVEQYDICIAFSEQIPRLNREMTFNTIFYLMETKANVIVCQVDSQIIVPLGVIMQSAERFKKSSGGKVWIATALQDLAVRLLYKMVDLQNTHATLSFSIQTKKRPQYDNFDQFLFDNTQFGEAAFHCSYSRHMLSVKFWKRCKEKENLENLSQDAIEGILAEDSYSIYNAIQAVAYALHSAYSSQGEQREVVGGYWLAIHWIQPWQLHSFLENSQHYNTSMEGVYLDENGNLAANFHIVNWVIFPNKSTAGINIGRLERQASSEIKFTIDQNAIVWPQGFNQVGKSLDSISYFLLDNLTHFHSDISHTELREITPATKSDTWGIKNMNYWQILPFLYAIHEVNQDPRLLPNITLGYNIYESYFNERMTYEAIIDLLSPGQQKVPNYSCERQSNLLAVLEGGNSDISNQISSVLGIFKTPQKREREEVKMGKPKWVRVSSMMRWMLLIVMVPHGDVCGRLKTKCPVKWIADQTPPFNYYRPGDYMISGITATTNIILHPYVFFQSPHTNFIRISDKLSEVAFGEQREVQGGKGGEKNPVQAASKTVSYGFLSHAFSRKSQFPFLHQMVPKQEPPYLGIVKLLLHFRWTWIGLFAPENESGEKFLSTFMSVVTKNGVCIAFSETIPVLNFQRSYGGRNKFNMILYLMDTKANVIVCQVDTQAMLTLAVTMQQAEMIKKSTLGKVWIATALQDLNMRLLFRVMDLQHKHVSLSFSIQINKRRHYDDFDQYMLYLQQFGKAAFHCFYSRPLRSVKVWNRCAEKDTLKELPHDVIERILSQDTYSIYNAIQAMAQSLHAAYSFRLNTFFLFMARRCPSLDVLKVVTLDTPSCLRKESLSAATIVPHVQKELSLHRKVGDPKLPLKSTAKK</sequence>